<dbReference type="CDD" id="cd03017">
    <property type="entry name" value="PRX_BCP"/>
    <property type="match status" value="1"/>
</dbReference>
<evidence type="ECO:0000313" key="16">
    <source>
        <dbReference type="EMBL" id="ODC02598.1"/>
    </source>
</evidence>
<dbReference type="InterPro" id="IPR013766">
    <property type="entry name" value="Thioredoxin_domain"/>
</dbReference>
<dbReference type="RefSeq" id="WP_068996983.1">
    <property type="nucleotide sequence ID" value="NZ_MDTQ01000001.1"/>
</dbReference>
<dbReference type="GO" id="GO:0045454">
    <property type="term" value="P:cell redox homeostasis"/>
    <property type="evidence" value="ECO:0007669"/>
    <property type="project" value="TreeGrafter"/>
</dbReference>
<keyword evidence="6" id="KW-0560">Oxidoreductase</keyword>
<evidence type="ECO:0000256" key="12">
    <source>
        <dbReference type="ARBA" id="ARBA00049091"/>
    </source>
</evidence>
<dbReference type="FunFam" id="3.40.30.10:FF:000007">
    <property type="entry name" value="Thioredoxin-dependent thiol peroxidase"/>
    <property type="match status" value="1"/>
</dbReference>
<evidence type="ECO:0000256" key="6">
    <source>
        <dbReference type="ARBA" id="ARBA00023002"/>
    </source>
</evidence>
<reference evidence="16 17" key="1">
    <citation type="submission" date="2016-08" db="EMBL/GenBank/DDBJ databases">
        <authorList>
            <person name="Seilhamer J.J."/>
        </authorList>
    </citation>
    <scope>NUCLEOTIDE SEQUENCE [LARGE SCALE GENOMIC DNA]</scope>
    <source>
        <strain evidence="16 17">PH27A</strain>
    </source>
</reference>
<protein>
    <recommendedName>
        <fullName evidence="3">thioredoxin-dependent peroxiredoxin</fullName>
        <ecNumber evidence="3">1.11.1.24</ecNumber>
    </recommendedName>
    <alternativeName>
        <fullName evidence="9">Thioredoxin peroxidase</fullName>
    </alternativeName>
    <alternativeName>
        <fullName evidence="11">Thioredoxin-dependent peroxiredoxin Bcp</fullName>
    </alternativeName>
</protein>
<dbReference type="Pfam" id="PF00578">
    <property type="entry name" value="AhpC-TSA"/>
    <property type="match status" value="1"/>
</dbReference>
<evidence type="ECO:0000313" key="17">
    <source>
        <dbReference type="Proteomes" id="UP000094291"/>
    </source>
</evidence>
<comment type="function">
    <text evidence="1">Thiol-specific peroxidase that catalyzes the reduction of hydrogen peroxide and organic hydroperoxides to water and alcohols, respectively. Plays a role in cell protection against oxidative stress by detoxifying peroxides and as sensor of hydrogen peroxide-mediated signaling events.</text>
</comment>
<dbReference type="OrthoDB" id="9812811at2"/>
<keyword evidence="4" id="KW-0575">Peroxidase</keyword>
<dbReference type="PIRSF" id="PIRSF000239">
    <property type="entry name" value="AHPC"/>
    <property type="match status" value="1"/>
</dbReference>
<dbReference type="EC" id="1.11.1.24" evidence="3"/>
<sequence length="161" mass="17888">MSVSVGQPIPQFTASATGDQTLTPEELKGQQVVIYFYPKDNTPGCTTEGQGFRDHHSAFEAANTRVIGVSRDGLKAHENFRAKHDFPFHLISDKDETLCQLFEVIKLKKLYGKEHMGIERSTFLIDSEGTLVKEWRKVKVPGHVDEVLAAAQALHAGQPLD</sequence>
<evidence type="ECO:0000256" key="1">
    <source>
        <dbReference type="ARBA" id="ARBA00003330"/>
    </source>
</evidence>
<name>A0A1E2V6F3_9GAMM</name>
<dbReference type="AlphaFoldDB" id="A0A1E2V6F3"/>
<evidence type="ECO:0000256" key="8">
    <source>
        <dbReference type="ARBA" id="ARBA00023284"/>
    </source>
</evidence>
<evidence type="ECO:0000256" key="2">
    <source>
        <dbReference type="ARBA" id="ARBA00011245"/>
    </source>
</evidence>
<comment type="catalytic activity">
    <reaction evidence="12">
        <text>a hydroperoxide + [thioredoxin]-dithiol = an alcohol + [thioredoxin]-disulfide + H2O</text>
        <dbReference type="Rhea" id="RHEA:62620"/>
        <dbReference type="Rhea" id="RHEA-COMP:10698"/>
        <dbReference type="Rhea" id="RHEA-COMP:10700"/>
        <dbReference type="ChEBI" id="CHEBI:15377"/>
        <dbReference type="ChEBI" id="CHEBI:29950"/>
        <dbReference type="ChEBI" id="CHEBI:30879"/>
        <dbReference type="ChEBI" id="CHEBI:35924"/>
        <dbReference type="ChEBI" id="CHEBI:50058"/>
        <dbReference type="EC" id="1.11.1.24"/>
    </reaction>
</comment>
<evidence type="ECO:0000256" key="3">
    <source>
        <dbReference type="ARBA" id="ARBA00013017"/>
    </source>
</evidence>
<keyword evidence="5" id="KW-0049">Antioxidant</keyword>
<comment type="similarity">
    <text evidence="10">Belongs to the peroxiredoxin family. BCP/PrxQ subfamily.</text>
</comment>
<dbReference type="PROSITE" id="PS51352">
    <property type="entry name" value="THIOREDOXIN_2"/>
    <property type="match status" value="1"/>
</dbReference>
<dbReference type="InterPro" id="IPR024706">
    <property type="entry name" value="Peroxiredoxin_AhpC-typ"/>
</dbReference>
<proteinExistence type="inferred from homology"/>
<evidence type="ECO:0000256" key="10">
    <source>
        <dbReference type="ARBA" id="ARBA00038489"/>
    </source>
</evidence>
<dbReference type="GO" id="GO:0008379">
    <property type="term" value="F:thioredoxin peroxidase activity"/>
    <property type="evidence" value="ECO:0007669"/>
    <property type="project" value="TreeGrafter"/>
</dbReference>
<gene>
    <name evidence="16" type="ORF">BFW38_02580</name>
</gene>
<accession>A0A1E2V6F3</accession>
<feature type="domain" description="Thioredoxin" evidence="15">
    <location>
        <begin position="3"/>
        <end position="156"/>
    </location>
</feature>
<evidence type="ECO:0000256" key="7">
    <source>
        <dbReference type="ARBA" id="ARBA00023157"/>
    </source>
</evidence>
<dbReference type="GO" id="GO:0034599">
    <property type="term" value="P:cellular response to oxidative stress"/>
    <property type="evidence" value="ECO:0007669"/>
    <property type="project" value="TreeGrafter"/>
</dbReference>
<dbReference type="Proteomes" id="UP000094291">
    <property type="component" value="Unassembled WGS sequence"/>
</dbReference>
<evidence type="ECO:0000256" key="13">
    <source>
        <dbReference type="PIRSR" id="PIRSR000239-1"/>
    </source>
</evidence>
<evidence type="ECO:0000256" key="4">
    <source>
        <dbReference type="ARBA" id="ARBA00022559"/>
    </source>
</evidence>
<dbReference type="InterPro" id="IPR000866">
    <property type="entry name" value="AhpC/TSA"/>
</dbReference>
<dbReference type="STRING" id="197479.BFW38_02580"/>
<feature type="active site" description="Cysteine sulfenic acid (-SOH) intermediate; for peroxidase activity" evidence="13">
    <location>
        <position position="45"/>
    </location>
</feature>
<comment type="subunit">
    <text evidence="2">Monomer.</text>
</comment>
<dbReference type="Gene3D" id="3.40.30.10">
    <property type="entry name" value="Glutaredoxin"/>
    <property type="match status" value="1"/>
</dbReference>
<dbReference type="EMBL" id="MDTQ01000001">
    <property type="protein sequence ID" value="ODC02598.1"/>
    <property type="molecule type" value="Genomic_DNA"/>
</dbReference>
<organism evidence="16 17">
    <name type="scientific">Terasakiispira papahanaumokuakeensis</name>
    <dbReference type="NCBI Taxonomy" id="197479"/>
    <lineage>
        <taxon>Bacteria</taxon>
        <taxon>Pseudomonadati</taxon>
        <taxon>Pseudomonadota</taxon>
        <taxon>Gammaproteobacteria</taxon>
        <taxon>Oceanospirillales</taxon>
        <taxon>Terasakiispira</taxon>
    </lineage>
</organism>
<evidence type="ECO:0000256" key="14">
    <source>
        <dbReference type="SAM" id="MobiDB-lite"/>
    </source>
</evidence>
<keyword evidence="17" id="KW-1185">Reference proteome</keyword>
<evidence type="ECO:0000256" key="9">
    <source>
        <dbReference type="ARBA" id="ARBA00032824"/>
    </source>
</evidence>
<dbReference type="InterPro" id="IPR036249">
    <property type="entry name" value="Thioredoxin-like_sf"/>
</dbReference>
<dbReference type="InterPro" id="IPR050924">
    <property type="entry name" value="Peroxiredoxin_BCP/PrxQ"/>
</dbReference>
<evidence type="ECO:0000256" key="11">
    <source>
        <dbReference type="ARBA" id="ARBA00042639"/>
    </source>
</evidence>
<evidence type="ECO:0000259" key="15">
    <source>
        <dbReference type="PROSITE" id="PS51352"/>
    </source>
</evidence>
<dbReference type="GO" id="GO:0005737">
    <property type="term" value="C:cytoplasm"/>
    <property type="evidence" value="ECO:0007669"/>
    <property type="project" value="TreeGrafter"/>
</dbReference>
<feature type="region of interest" description="Disordered" evidence="14">
    <location>
        <begin position="1"/>
        <end position="23"/>
    </location>
</feature>
<evidence type="ECO:0000256" key="5">
    <source>
        <dbReference type="ARBA" id="ARBA00022862"/>
    </source>
</evidence>
<keyword evidence="8" id="KW-0676">Redox-active center</keyword>
<dbReference type="PANTHER" id="PTHR42801">
    <property type="entry name" value="THIOREDOXIN-DEPENDENT PEROXIDE REDUCTASE"/>
    <property type="match status" value="1"/>
</dbReference>
<dbReference type="SUPFAM" id="SSF52833">
    <property type="entry name" value="Thioredoxin-like"/>
    <property type="match status" value="1"/>
</dbReference>
<keyword evidence="7" id="KW-1015">Disulfide bond</keyword>
<comment type="caution">
    <text evidence="16">The sequence shown here is derived from an EMBL/GenBank/DDBJ whole genome shotgun (WGS) entry which is preliminary data.</text>
</comment>
<dbReference type="PANTHER" id="PTHR42801:SF4">
    <property type="entry name" value="AHPC_TSA FAMILY PROTEIN"/>
    <property type="match status" value="1"/>
</dbReference>